<comment type="caution">
    <text evidence="1">The sequence shown here is derived from an EMBL/GenBank/DDBJ whole genome shotgun (WGS) entry which is preliminary data.</text>
</comment>
<protein>
    <recommendedName>
        <fullName evidence="3">Erythromycin esterase homolog</fullName>
    </recommendedName>
</protein>
<name>A0A163ZQM3_9FLAO</name>
<reference evidence="1 2" key="1">
    <citation type="submission" date="2016-01" db="EMBL/GenBank/DDBJ databases">
        <title>Whole genome sequencing of Myroides marinus L41.</title>
        <authorList>
            <person name="Hong K.W."/>
        </authorList>
    </citation>
    <scope>NUCLEOTIDE SEQUENCE [LARGE SCALE GENOMIC DNA]</scope>
    <source>
        <strain evidence="1 2">L41</strain>
    </source>
</reference>
<dbReference type="RefSeq" id="WP_038987089.1">
    <property type="nucleotide sequence ID" value="NZ_JACAJP010000009.1"/>
</dbReference>
<dbReference type="GO" id="GO:0046677">
    <property type="term" value="P:response to antibiotic"/>
    <property type="evidence" value="ECO:0007669"/>
    <property type="project" value="InterPro"/>
</dbReference>
<dbReference type="Gene3D" id="3.40.1660.10">
    <property type="entry name" value="EreA-like (biosynthetic domain)"/>
    <property type="match status" value="1"/>
</dbReference>
<dbReference type="PANTHER" id="PTHR31299">
    <property type="entry name" value="ESTERASE, PUTATIVE (AFU_ORTHOLOGUE AFUA_1G05850)-RELATED"/>
    <property type="match status" value="1"/>
</dbReference>
<dbReference type="CDD" id="cd14728">
    <property type="entry name" value="Ere-like"/>
    <property type="match status" value="1"/>
</dbReference>
<sequence length="788" mass="92780">MKILLSLLLILIVTTVNAQELITYPLFPPNAQELNDLDFLKEELKDKQIVMLGEQTHMYDDIFEMKTRVVEYLHKQMGFKTLAMEAPVYDIWKMNQQGFSADGFNNAIFSVWSKSDQFQRLVNYIETNNIKIIGYDSQILNEQLFIEEFFDYLEKQKITLRLDADDFGIVLDGLLSNYQYEEQDIKFPAFEKELNRIIIAISKLPDTEANYHWLQSTKGLLSSAQDAYHTKNAIVTSDFTNKNLNYRDKQMAENLIQYIKRFPQEKVMVWADNIHTMYSNPNSGNVQAREFISMGRHIKEQFKDKVFSIATIHANDSLFDQTTKTLHATPIKKGSFEDQLQKQNKPYLYISSNQEAMHTPMETRLLHFVDYSSERLDLFHDGYIFLNNAPQAERNKKETDKKQLPTIPDRIMQVEGSFKGQLIDDTSKLPIAYATIILADQDIYRITDSNGYYELPFDPKTKTNSSLDVQALGYDGYTVSLHKLPSLILLKANYDVLDELIITKRLTPREVLRNAIKKKGDNHPIVPINFTRYSHNQIFKNDTKILDFQMLSKNYLQSYVELYRTTFEVQQVKWNTNKLKNIKNTDNLFNMRENPIQYSNVLHKRKYKKFKLSFIESKDPEDSNLYVIAFETERLGWNYTNKVDPSRYSGRIYINQDNYAIVKVVETWESTLDAKYLESMYKYDNSIKNIALTTAKDESTSIYKDILNDGRYYATNFSFRSHRENTYQNGEKNNFTDYVDSHLFDIKTINVERIDHEYQKRNKTLLDRVSYNQEFWNNFFKENSQYLK</sequence>
<evidence type="ECO:0000313" key="2">
    <source>
        <dbReference type="Proteomes" id="UP000076630"/>
    </source>
</evidence>
<keyword evidence="2" id="KW-1185">Reference proteome</keyword>
<evidence type="ECO:0000313" key="1">
    <source>
        <dbReference type="EMBL" id="KZE82253.1"/>
    </source>
</evidence>
<dbReference type="Pfam" id="PF05139">
    <property type="entry name" value="Erythro_esteras"/>
    <property type="match status" value="1"/>
</dbReference>
<dbReference type="AlphaFoldDB" id="A0A163ZQM3"/>
<dbReference type="InterPro" id="IPR008969">
    <property type="entry name" value="CarboxyPept-like_regulatory"/>
</dbReference>
<dbReference type="SUPFAM" id="SSF159501">
    <property type="entry name" value="EreA/ChaN-like"/>
    <property type="match status" value="1"/>
</dbReference>
<gene>
    <name evidence="1" type="ORF">AV926_07280</name>
</gene>
<proteinExistence type="predicted"/>
<accession>A0A163ZQM3</accession>
<dbReference type="InterPro" id="IPR052036">
    <property type="entry name" value="Hydrolase/PRTase-associated"/>
</dbReference>
<organism evidence="1 2">
    <name type="scientific">Myroides marinus</name>
    <dbReference type="NCBI Taxonomy" id="703342"/>
    <lineage>
        <taxon>Bacteria</taxon>
        <taxon>Pseudomonadati</taxon>
        <taxon>Bacteroidota</taxon>
        <taxon>Flavobacteriia</taxon>
        <taxon>Flavobacteriales</taxon>
        <taxon>Flavobacteriaceae</taxon>
        <taxon>Myroides</taxon>
    </lineage>
</organism>
<dbReference type="InterPro" id="IPR007815">
    <property type="entry name" value="Emycin_Estase"/>
</dbReference>
<dbReference type="OrthoDB" id="9810066at2"/>
<evidence type="ECO:0008006" key="3">
    <source>
        <dbReference type="Google" id="ProtNLM"/>
    </source>
</evidence>
<dbReference type="Proteomes" id="UP000076630">
    <property type="component" value="Unassembled WGS sequence"/>
</dbReference>
<dbReference type="Gene3D" id="3.30.1870.10">
    <property type="entry name" value="EreA-like, domain 2"/>
    <property type="match status" value="1"/>
</dbReference>
<dbReference type="SUPFAM" id="SSF49464">
    <property type="entry name" value="Carboxypeptidase regulatory domain-like"/>
    <property type="match status" value="1"/>
</dbReference>
<dbReference type="PANTHER" id="PTHR31299:SF0">
    <property type="entry name" value="ESTERASE, PUTATIVE (AFU_ORTHOLOGUE AFUA_1G05850)-RELATED"/>
    <property type="match status" value="1"/>
</dbReference>
<dbReference type="Gene3D" id="1.20.1440.30">
    <property type="entry name" value="Biosynthetic Protein domain"/>
    <property type="match status" value="1"/>
</dbReference>
<dbReference type="EMBL" id="LQNU01000047">
    <property type="protein sequence ID" value="KZE82253.1"/>
    <property type="molecule type" value="Genomic_DNA"/>
</dbReference>